<evidence type="ECO:0000256" key="3">
    <source>
        <dbReference type="SAM" id="Phobius"/>
    </source>
</evidence>
<evidence type="ECO:0000256" key="1">
    <source>
        <dbReference type="SAM" id="Coils"/>
    </source>
</evidence>
<dbReference type="RefSeq" id="WP_155139076.1">
    <property type="nucleotide sequence ID" value="NZ_BMGZ01000001.1"/>
</dbReference>
<feature type="coiled-coil region" evidence="1">
    <location>
        <begin position="247"/>
        <end position="274"/>
    </location>
</feature>
<organism evidence="4 6">
    <name type="scientific">Aquisalinus luteolus</name>
    <dbReference type="NCBI Taxonomy" id="1566827"/>
    <lineage>
        <taxon>Bacteria</taxon>
        <taxon>Pseudomonadati</taxon>
        <taxon>Pseudomonadota</taxon>
        <taxon>Alphaproteobacteria</taxon>
        <taxon>Parvularculales</taxon>
        <taxon>Parvularculaceae</taxon>
        <taxon>Aquisalinus</taxon>
    </lineage>
</organism>
<keyword evidence="1" id="KW-0175">Coiled coil</keyword>
<name>A0A8J3A1S1_9PROT</name>
<sequence length="647" mass="72068">MAHTHDMDDKDDERPAGASVSRLPYPPVEADTDYGDEDYEPPLRRDPSAWERASSQVKFWFRTAAIIFICCFVVGWPVGMSLSAYNRTGLFSIEFGLTFPILAIVIALAALIYIIGHMLSLSFRMIAKAEELEMSSSRFTMPETHAVTNVRSVGKAVRSEITALNSYLDDALVKLASAESMIRQQVQAIDTVGSSLRGGNDDLVGSVAREREKLIELTEMMNAQADAFAEAIAEKAKLGEEHSRAASERVSGAEAELEARLSRLEETAEKALTAFETLATSFEERRHKVEESGSAFENLSKEAADKSASVTRAFQENTEAISAAQARLHEESERLEQLITQQRERADKLAEAISQQTEKLSSLSEKRLQAEKLEAARAESARNLTPKAPKRPISIMRIDEDEKEELPRLSLRPASSSPDISTKPEEKPAPDKSLIAERPTLSSSRGPVFGSGTSIQKSGERREPTLTRPDMPASREERQSTSWRDILAAADDPETTSEPRGQSQLRLQQVTPAAPTSPPLTRQEPDPADNDIVWLIRQMQSFMVEIETRLYGRPDTDKLMRYKNGERNIFANEILRRDDMEFRRKLKAEVDRNEVFERAVFDFLANFDALLEPDEDGDDADGLIDDYLGSPLGQVYVLVGGALDYFG</sequence>
<dbReference type="EMBL" id="VCJR02000001">
    <property type="protein sequence ID" value="NHK27821.1"/>
    <property type="molecule type" value="Genomic_DNA"/>
</dbReference>
<dbReference type="Proteomes" id="UP000621856">
    <property type="component" value="Unassembled WGS sequence"/>
</dbReference>
<feature type="compositionally biased region" description="Polar residues" evidence="2">
    <location>
        <begin position="496"/>
        <end position="511"/>
    </location>
</feature>
<feature type="compositionally biased region" description="Polar residues" evidence="2">
    <location>
        <begin position="440"/>
        <end position="457"/>
    </location>
</feature>
<comment type="caution">
    <text evidence="4">The sequence shown here is derived from an EMBL/GenBank/DDBJ whole genome shotgun (WGS) entry which is preliminary data.</text>
</comment>
<keyword evidence="7" id="KW-1185">Reference proteome</keyword>
<evidence type="ECO:0000313" key="4">
    <source>
        <dbReference type="EMBL" id="GGH96609.1"/>
    </source>
</evidence>
<feature type="compositionally biased region" description="Basic and acidic residues" evidence="2">
    <location>
        <begin position="1"/>
        <end position="15"/>
    </location>
</feature>
<feature type="compositionally biased region" description="Low complexity" evidence="2">
    <location>
        <begin position="408"/>
        <end position="418"/>
    </location>
</feature>
<feature type="transmembrane region" description="Helical" evidence="3">
    <location>
        <begin position="59"/>
        <end position="78"/>
    </location>
</feature>
<feature type="transmembrane region" description="Helical" evidence="3">
    <location>
        <begin position="90"/>
        <end position="115"/>
    </location>
</feature>
<feature type="region of interest" description="Disordered" evidence="2">
    <location>
        <begin position="1"/>
        <end position="46"/>
    </location>
</feature>
<keyword evidence="3" id="KW-0472">Membrane</keyword>
<feature type="region of interest" description="Disordered" evidence="2">
    <location>
        <begin position="374"/>
        <end position="527"/>
    </location>
</feature>
<reference evidence="4" key="1">
    <citation type="journal article" date="2014" name="Int. J. Syst. Evol. Microbiol.">
        <title>Complete genome sequence of Corynebacterium casei LMG S-19264T (=DSM 44701T), isolated from a smear-ripened cheese.</title>
        <authorList>
            <consortium name="US DOE Joint Genome Institute (JGI-PGF)"/>
            <person name="Walter F."/>
            <person name="Albersmeier A."/>
            <person name="Kalinowski J."/>
            <person name="Ruckert C."/>
        </authorList>
    </citation>
    <scope>NUCLEOTIDE SEQUENCE</scope>
    <source>
        <strain evidence="4">CGMCC 1.14984</strain>
    </source>
</reference>
<evidence type="ECO:0000313" key="5">
    <source>
        <dbReference type="EMBL" id="NHK27821.1"/>
    </source>
</evidence>
<keyword evidence="3" id="KW-0812">Transmembrane</keyword>
<accession>A0A8J3A1S1</accession>
<dbReference type="EMBL" id="BMGZ01000001">
    <property type="protein sequence ID" value="GGH96609.1"/>
    <property type="molecule type" value="Genomic_DNA"/>
</dbReference>
<gene>
    <name evidence="5" type="ORF">FF098_007905</name>
    <name evidence="4" type="ORF">GCM10011355_15910</name>
</gene>
<feature type="compositionally biased region" description="Acidic residues" evidence="2">
    <location>
        <begin position="30"/>
        <end position="40"/>
    </location>
</feature>
<protein>
    <submittedName>
        <fullName evidence="4">Uncharacterized protein</fullName>
    </submittedName>
</protein>
<dbReference type="AlphaFoldDB" id="A0A8J3A1S1"/>
<evidence type="ECO:0000313" key="7">
    <source>
        <dbReference type="Proteomes" id="UP000818603"/>
    </source>
</evidence>
<reference evidence="5 7" key="2">
    <citation type="submission" date="2020-02" db="EMBL/GenBank/DDBJ databases">
        <title>Genome sequence of Parvularcula flava strain NH6-79.</title>
        <authorList>
            <person name="Abdul Karim M.H."/>
            <person name="Lam M.Q."/>
            <person name="Chen S.J."/>
            <person name="Yahya A."/>
            <person name="Shahir S."/>
            <person name="Shamsir M.S."/>
            <person name="Chong C.S."/>
        </authorList>
    </citation>
    <scope>NUCLEOTIDE SEQUENCE [LARGE SCALE GENOMIC DNA]</scope>
    <source>
        <strain evidence="5 7">NH6-79</strain>
    </source>
</reference>
<evidence type="ECO:0000313" key="6">
    <source>
        <dbReference type="Proteomes" id="UP000621856"/>
    </source>
</evidence>
<dbReference type="Proteomes" id="UP000818603">
    <property type="component" value="Unassembled WGS sequence"/>
</dbReference>
<keyword evidence="3" id="KW-1133">Transmembrane helix</keyword>
<reference evidence="4" key="3">
    <citation type="submission" date="2020-09" db="EMBL/GenBank/DDBJ databases">
        <authorList>
            <person name="Sun Q."/>
            <person name="Zhou Y."/>
        </authorList>
    </citation>
    <scope>NUCLEOTIDE SEQUENCE</scope>
    <source>
        <strain evidence="4">CGMCC 1.14984</strain>
    </source>
</reference>
<proteinExistence type="predicted"/>
<evidence type="ECO:0000256" key="2">
    <source>
        <dbReference type="SAM" id="MobiDB-lite"/>
    </source>
</evidence>